<evidence type="ECO:0000256" key="11">
    <source>
        <dbReference type="SAM" id="MobiDB-lite"/>
    </source>
</evidence>
<keyword evidence="3" id="KW-0813">Transport</keyword>
<feature type="non-terminal residue" evidence="13">
    <location>
        <position position="1"/>
    </location>
</feature>
<feature type="compositionally biased region" description="Acidic residues" evidence="11">
    <location>
        <begin position="956"/>
        <end position="967"/>
    </location>
</feature>
<dbReference type="Gene3D" id="3.30.1610.10">
    <property type="entry name" value="Peptidase S59, nucleoporin"/>
    <property type="match status" value="1"/>
</dbReference>
<dbReference type="Pfam" id="PF12110">
    <property type="entry name" value="Nup96"/>
    <property type="match status" value="1"/>
</dbReference>
<dbReference type="GO" id="GO:0044614">
    <property type="term" value="C:nuclear pore cytoplasmic filaments"/>
    <property type="evidence" value="ECO:0007669"/>
    <property type="project" value="TreeGrafter"/>
</dbReference>
<comment type="caution">
    <text evidence="13">The sequence shown here is derived from an EMBL/GenBank/DDBJ whole genome shotgun (WGS) entry which is preliminary data.</text>
</comment>
<feature type="region of interest" description="Disordered" evidence="11">
    <location>
        <begin position="1115"/>
        <end position="1180"/>
    </location>
</feature>
<dbReference type="FunFam" id="1.10.10.2360:FF:000001">
    <property type="entry name" value="Nuclear pore complex protein Nup98-Nup96"/>
    <property type="match status" value="1"/>
</dbReference>
<name>A0A2S4UM69_9BASI</name>
<evidence type="ECO:0000313" key="13">
    <source>
        <dbReference type="EMBL" id="POV98405.1"/>
    </source>
</evidence>
<feature type="non-terminal residue" evidence="13">
    <location>
        <position position="2385"/>
    </location>
</feature>
<feature type="compositionally biased region" description="Polar residues" evidence="11">
    <location>
        <begin position="2346"/>
        <end position="2360"/>
    </location>
</feature>
<dbReference type="Pfam" id="PF04096">
    <property type="entry name" value="Nucleoporin2"/>
    <property type="match status" value="1"/>
</dbReference>
<sequence length="2385" mass="261813">LWSATRCGSFCSTTSGPRFWQQLSFDYSHLFFLFLLLSHRSIRIHPDMPLVLQPHLLPLARPPRLPTTYSLSPQQAQSSNIFGGAAQTQPSPNPGFGGFGAAPTNTFGTFGATNNTAAPSTNLFGQKPAAPTPTFGTGAATGFGSNVFNQNTASPFGAAGPSAPSVGTVNPPYAPVTLAENESTPSSKSTFNSIVAMDAYKSFSFEELRFQDYTQGRKTAVPSNTLGTGFGTQQQPQTGAFGTFGSNTNNTAQVGAFGQQQQQPQANIFGGAPATNTFGAQPAANRNIFGQPATNTTSPFGQAQAPATSNAFGSTAAPATNAFGSNNLFNNNATTTSPFGAPAAKPNIFGSATTQPAFGAAAVSAAPTTGGLFGGGATTGTSLFGQQTQQPANTTSPFGFGQNNQQQPAGGLFGSTTPQQPNTGGGIFGMNNNQQGQTNTGGGLFGGNTTSNSTPNAGGGLFGSTNNNATSGGLFGQKPANATGSIFGMKDSGTQNNNTGFGGTTGGGLFGSTQTGSTFGLGNNQNQNNNSGGNMFGQNNNSQMFQSQTGNQNGLFQSQQNQQSTLQARVDQDAYGNNPLFANHGISAGSKPAIPIRKQLPTIDFKPLPRPNTKITKLRGFARSVSPVKNVGSGSPMKASTVSNNSSVISRSSAYTRHEEPLLSPKAFIVKPSPKKLTIDPSTLSTLFRNRSTTVNGSPSSTPPPARKNSAINRTESVFDPDAESSAQNVFSKTSHAPSRSSGQIHDLTNAPKQTSSMKSPTSSKTVPLTSGSNQQASNENENNSSDRALMEDEVVIRSKSQAKEGEYWTLPSIDELRIMKRKDLRAVPNFKAGRVGYGQIEFRETVDLSGIENFSKDLLGEIIVFKQSLCSVYPDDPVDKPPVGKGLNVPAVITLDNCWTIDKATRMPIKDPNHARVKLFTKRLMKSEDIEFIEYDAQAGKWTFAVEHFTTYGIDDSDEGSDEDEGTGSYIGSESQDDRSGSDHRPSRRVRQPRESGSNTNVNSDENEDDGPPQAMLFEDEQEGMSLDKEHIPGTAGQMINDRSEDETTASVTGSDDLEGPFPSKQVSKKRPRQAVSSENSVDNDKVNKQGSSSDWRNQIGLESRKVAVMQASLFARPDSSRSQVKLTPKAPSKNQDAHLQVPQRARAASRQAPLQTKEPRQITNTQTKNTSAPSSHIPVKKNTNAVVTFRYPKYIPFSQSLAFGKSISNKTPSLSMARSFRVSWIGQSHQVIHPARGEIGNMLDTSNLQHTSFSHLAVSTTPSCAFEIPTEMKSAVRLLEIQFKHTAIRLEEGVPSVMTNPKLRFRDFQASYEKSDRANDAVIWGLCTALFDEMDLRIPKNATAEAIERIKRIRREDGFTRWLEKTVAPSVEQDVRLPSRQQSKFSGIFQLLTGNQIERACELAIQLGNYRLATLISQCKRSDPTFKTDMVQQNLIWRQLRVDAHLDRDLRKTYELISGNVTVSKGSGKKGLQVDHSEDIVISEGLDWKRALGLHFWFLGSDNNFWVAIKTYEEAFKRDRCGPPPIPWYMDSSNTSNESPILNRWKQDPNQPIYDAIFQIIKIFVDPTHSLESVLEPRGFGPSPFDYRMPWHLYILIAKVMRLRDFEDRAPIMKDIEIDSDSESDDGDHNGINESGSVWADLLTTQYADQLTKLGLIKWSGFVLLHLENPIGRERALKELISRNINSVTDEVEDFFVKRLKIPSTWINLARAQVAHYEGHYYEEYKLLFKSFKISEAHKIVILELAPDAVLRGDLKMIKKLFCGNSNQISSSDLTGGAKVFMDFVKVIEGLQYLNGSTSMSTGRGKRNLDDHPSLENREEIEEMLASKVSNLIQEIPFIFNEFTKRNERRTDGKDQSDYTAITNLLINMKDLKISDQVLFIQNSTHKSFLKTLQHFPPALVHSAPISPILKQHHKNKQEKMGLLSFLRSSSQPTPDTFEKELVTLELKIATHQEKLKTIYQRQKSTTSTITIYSSLIWSIYSLIYYFEWIPPLNHSLELLPIILIPIGLTSFRWIVQNWYQRKQETEKLRLRLLQNQLRDKVEELKKKTAYYSTKDLLDRYDEKIKSNNNNQSLSPSPNNNQQQQAGRMIMTPPNNNEGIRQRGSRLPYSSPGDKPNSIGTPLSNRSPSTTNHNGMPISNLPQSHPEQRKLQNHLQQLNTPSPPPPPSHTAGKGWADRFAEVLLGDDESKPQSKYALICLNCFAHNGLVRQEELDLIQYVCPKCGTFNPPKIRSEEDEHGTKEIGGLKKKTSTTNNLNIQGKQNGAGGRKSLVESMIRKKPSSSELIDKRRVVSSAAGVPSTSSSSSGLLSVNRTGQVVLDEVVDNEEEEEEDQEEEDGQDGNQSVESSLPDISSETNIPGHKITPTPPDRKSKKKSKQIKSN</sequence>
<feature type="compositionally biased region" description="Polar residues" evidence="11">
    <location>
        <begin position="725"/>
        <end position="744"/>
    </location>
</feature>
<feature type="compositionally biased region" description="Low complexity" evidence="11">
    <location>
        <begin position="2295"/>
        <end position="2314"/>
    </location>
</feature>
<evidence type="ECO:0000256" key="1">
    <source>
        <dbReference type="ARBA" id="ARBA00004567"/>
    </source>
</evidence>
<dbReference type="InterPro" id="IPR019273">
    <property type="entry name" value="Lunapark_Znf"/>
</dbReference>
<feature type="domain" description="Peptidase S59" evidence="12">
    <location>
        <begin position="805"/>
        <end position="950"/>
    </location>
</feature>
<feature type="region of interest" description="Disordered" evidence="11">
    <location>
        <begin position="2234"/>
        <end position="2385"/>
    </location>
</feature>
<feature type="region of interest" description="Disordered" evidence="11">
    <location>
        <begin position="2069"/>
        <end position="2153"/>
    </location>
</feature>
<feature type="compositionally biased region" description="Low complexity" evidence="11">
    <location>
        <begin position="511"/>
        <end position="549"/>
    </location>
</feature>
<dbReference type="VEuPathDB" id="FungiDB:PSTT_13806"/>
<dbReference type="PROSITE" id="PS51434">
    <property type="entry name" value="NUP_C"/>
    <property type="match status" value="1"/>
</dbReference>
<dbReference type="GO" id="GO:0006606">
    <property type="term" value="P:protein import into nucleus"/>
    <property type="evidence" value="ECO:0007669"/>
    <property type="project" value="TreeGrafter"/>
</dbReference>
<dbReference type="EMBL" id="PKSM01000300">
    <property type="protein sequence ID" value="POV98405.1"/>
    <property type="molecule type" value="Genomic_DNA"/>
</dbReference>
<keyword evidence="14" id="KW-1185">Reference proteome</keyword>
<dbReference type="GO" id="GO:0034398">
    <property type="term" value="P:telomere tethering at nuclear periphery"/>
    <property type="evidence" value="ECO:0007669"/>
    <property type="project" value="TreeGrafter"/>
</dbReference>
<comment type="similarity">
    <text evidence="2">Belongs to the nucleoporin GLFG family.</text>
</comment>
<keyword evidence="7" id="KW-0653">Protein transport</keyword>
<dbReference type="InterPro" id="IPR037665">
    <property type="entry name" value="Nucleoporin_S59-like"/>
</dbReference>
<dbReference type="GO" id="GO:0017056">
    <property type="term" value="F:structural constituent of nuclear pore"/>
    <property type="evidence" value="ECO:0007669"/>
    <property type="project" value="InterPro"/>
</dbReference>
<evidence type="ECO:0000256" key="5">
    <source>
        <dbReference type="ARBA" id="ARBA00022813"/>
    </source>
</evidence>
<keyword evidence="9" id="KW-0906">Nuclear pore complex</keyword>
<evidence type="ECO:0000256" key="3">
    <source>
        <dbReference type="ARBA" id="ARBA00022448"/>
    </source>
</evidence>
<dbReference type="GO" id="GO:0008139">
    <property type="term" value="F:nuclear localization sequence binding"/>
    <property type="evidence" value="ECO:0007669"/>
    <property type="project" value="TreeGrafter"/>
</dbReference>
<dbReference type="Gene3D" id="1.25.40.690">
    <property type="match status" value="1"/>
</dbReference>
<accession>A0A2S4UM69</accession>
<organism evidence="13 14">
    <name type="scientific">Puccinia striiformis</name>
    <dbReference type="NCBI Taxonomy" id="27350"/>
    <lineage>
        <taxon>Eukaryota</taxon>
        <taxon>Fungi</taxon>
        <taxon>Dikarya</taxon>
        <taxon>Basidiomycota</taxon>
        <taxon>Pucciniomycotina</taxon>
        <taxon>Pucciniomycetes</taxon>
        <taxon>Pucciniales</taxon>
        <taxon>Pucciniaceae</taxon>
        <taxon>Puccinia</taxon>
    </lineage>
</organism>
<dbReference type="FunFam" id="3.30.1610.10:FF:000003">
    <property type="entry name" value="Nucleoporin SONB, putative"/>
    <property type="match status" value="1"/>
</dbReference>
<dbReference type="InterPro" id="IPR036903">
    <property type="entry name" value="Nup98_auto-Pept-S59_dom_sf"/>
</dbReference>
<evidence type="ECO:0000256" key="6">
    <source>
        <dbReference type="ARBA" id="ARBA00022816"/>
    </source>
</evidence>
<reference evidence="14" key="2">
    <citation type="journal article" date="2018" name="BMC Genomics">
        <title>Genomic insights into host adaptation between the wheat stripe rust pathogen (Puccinia striiformis f. sp. tritici) and the barley stripe rust pathogen (Puccinia striiformis f. sp. hordei).</title>
        <authorList>
            <person name="Xia C."/>
            <person name="Wang M."/>
            <person name="Yin C."/>
            <person name="Cornejo O.E."/>
            <person name="Hulbert S.H."/>
            <person name="Chen X."/>
        </authorList>
    </citation>
    <scope>NUCLEOTIDE SEQUENCE [LARGE SCALE GENOMIC DNA]</scope>
    <source>
        <strain evidence="14">93TX-2</strain>
    </source>
</reference>
<feature type="compositionally biased region" description="Low complexity" evidence="11">
    <location>
        <begin position="2069"/>
        <end position="2087"/>
    </location>
</feature>
<feature type="region of interest" description="Disordered" evidence="11">
    <location>
        <begin position="387"/>
        <end position="465"/>
    </location>
</feature>
<feature type="compositionally biased region" description="Polar residues" evidence="11">
    <location>
        <begin position="1163"/>
        <end position="1176"/>
    </location>
</feature>
<feature type="compositionally biased region" description="Polar residues" evidence="11">
    <location>
        <begin position="2254"/>
        <end position="2265"/>
    </location>
</feature>
<dbReference type="InterPro" id="IPR021967">
    <property type="entry name" value="Nup98_C"/>
</dbReference>
<feature type="compositionally biased region" description="Polar residues" evidence="11">
    <location>
        <begin position="387"/>
        <end position="422"/>
    </location>
</feature>
<dbReference type="GO" id="GO:0003723">
    <property type="term" value="F:RNA binding"/>
    <property type="evidence" value="ECO:0007669"/>
    <property type="project" value="TreeGrafter"/>
</dbReference>
<proteinExistence type="inferred from homology"/>
<keyword evidence="8" id="KW-0811">Translocation</keyword>
<evidence type="ECO:0000256" key="7">
    <source>
        <dbReference type="ARBA" id="ARBA00022927"/>
    </source>
</evidence>
<keyword evidence="6" id="KW-0509">mRNA transport</keyword>
<comment type="subcellular location">
    <subcellularLocation>
        <location evidence="1">Nucleus</location>
        <location evidence="1">Nuclear pore complex</location>
    </subcellularLocation>
</comment>
<feature type="compositionally biased region" description="Low complexity" evidence="11">
    <location>
        <begin position="1145"/>
        <end position="1154"/>
    </location>
</feature>
<evidence type="ECO:0000256" key="9">
    <source>
        <dbReference type="ARBA" id="ARBA00023132"/>
    </source>
</evidence>
<dbReference type="VEuPathDB" id="FungiDB:PSHT_14015"/>
<dbReference type="PANTHER" id="PTHR23198:SF6">
    <property type="entry name" value="NUCLEAR PORE COMPLEX PROTEIN NUP98-NUP96"/>
    <property type="match status" value="1"/>
</dbReference>
<dbReference type="GO" id="GO:0051028">
    <property type="term" value="P:mRNA transport"/>
    <property type="evidence" value="ECO:0007669"/>
    <property type="project" value="UniProtKB-KW"/>
</dbReference>
<dbReference type="SUPFAM" id="SSF82215">
    <property type="entry name" value="C-terminal autoproteolytic domain of nucleoporin nup98"/>
    <property type="match status" value="1"/>
</dbReference>
<reference evidence="14" key="3">
    <citation type="journal article" date="2018" name="Mol. Plant Microbe Interact.">
        <title>Genome sequence resources for the wheat stripe rust pathogen (Puccinia striiformis f. sp. tritici) and the barley stripe rust pathogen (Puccinia striiformis f. sp. hordei).</title>
        <authorList>
            <person name="Xia C."/>
            <person name="Wang M."/>
            <person name="Yin C."/>
            <person name="Cornejo O.E."/>
            <person name="Hulbert S.H."/>
            <person name="Chen X."/>
        </authorList>
    </citation>
    <scope>NUCLEOTIDE SEQUENCE [LARGE SCALE GENOMIC DNA]</scope>
    <source>
        <strain evidence="14">93TX-2</strain>
    </source>
</reference>
<evidence type="ECO:0000259" key="12">
    <source>
        <dbReference type="PROSITE" id="PS51434"/>
    </source>
</evidence>
<feature type="compositionally biased region" description="Acidic residues" evidence="11">
    <location>
        <begin position="2324"/>
        <end position="2342"/>
    </location>
</feature>
<dbReference type="Pfam" id="PF13634">
    <property type="entry name" value="Nucleoporin_FG"/>
    <property type="match status" value="4"/>
</dbReference>
<evidence type="ECO:0000256" key="8">
    <source>
        <dbReference type="ARBA" id="ARBA00023010"/>
    </source>
</evidence>
<feature type="compositionally biased region" description="Basic and acidic residues" evidence="11">
    <location>
        <begin position="977"/>
        <end position="986"/>
    </location>
</feature>
<dbReference type="InterPro" id="IPR025574">
    <property type="entry name" value="Nucleoporin_FG_rpt"/>
</dbReference>
<feature type="compositionally biased region" description="Gly residues" evidence="11">
    <location>
        <begin position="500"/>
        <end position="510"/>
    </location>
</feature>
<protein>
    <recommendedName>
        <fullName evidence="12">Peptidase S59 domain-containing protein</fullName>
    </recommendedName>
</protein>
<feature type="compositionally biased region" description="Polar residues" evidence="11">
    <location>
        <begin position="996"/>
        <end position="1005"/>
    </location>
</feature>
<dbReference type="Proteomes" id="UP000238274">
    <property type="component" value="Unassembled WGS sequence"/>
</dbReference>
<keyword evidence="4" id="KW-0677">Repeat</keyword>
<feature type="region of interest" description="Disordered" evidence="11">
    <location>
        <begin position="954"/>
        <end position="1100"/>
    </location>
</feature>
<feature type="compositionally biased region" description="Basic and acidic residues" evidence="11">
    <location>
        <begin position="2234"/>
        <end position="2248"/>
    </location>
</feature>
<feature type="compositionally biased region" description="Low complexity" evidence="11">
    <location>
        <begin position="752"/>
        <end position="786"/>
    </location>
</feature>
<keyword evidence="5" id="KW-0068">Autocatalytic cleavage</keyword>
<dbReference type="GO" id="GO:0000973">
    <property type="term" value="P:post-transcriptional tethering of RNA polymerase II gene DNA at nuclear periphery"/>
    <property type="evidence" value="ECO:0007669"/>
    <property type="project" value="TreeGrafter"/>
</dbReference>
<dbReference type="InterPro" id="IPR007230">
    <property type="entry name" value="Nup98_auto-Pept-S59_dom"/>
</dbReference>
<feature type="region of interest" description="Disordered" evidence="11">
    <location>
        <begin position="485"/>
        <end position="549"/>
    </location>
</feature>
<dbReference type="GO" id="GO:0006405">
    <property type="term" value="P:RNA export from nucleus"/>
    <property type="evidence" value="ECO:0007669"/>
    <property type="project" value="TreeGrafter"/>
</dbReference>
<evidence type="ECO:0000256" key="4">
    <source>
        <dbReference type="ARBA" id="ARBA00022737"/>
    </source>
</evidence>
<feature type="compositionally biased region" description="Polar residues" evidence="11">
    <location>
        <begin position="2120"/>
        <end position="2136"/>
    </location>
</feature>
<gene>
    <name evidence="13" type="ORF">PSHT_14015</name>
</gene>
<keyword evidence="10" id="KW-0539">Nucleus</keyword>
<dbReference type="Pfam" id="PF10058">
    <property type="entry name" value="Zn_ribbon_10"/>
    <property type="match status" value="1"/>
</dbReference>
<evidence type="ECO:0000256" key="10">
    <source>
        <dbReference type="ARBA" id="ARBA00023242"/>
    </source>
</evidence>
<reference evidence="13 14" key="1">
    <citation type="submission" date="2017-12" db="EMBL/GenBank/DDBJ databases">
        <title>Gene loss provides genomic basis for host adaptation in cereal stripe rust fungi.</title>
        <authorList>
            <person name="Xia C."/>
        </authorList>
    </citation>
    <scope>NUCLEOTIDE SEQUENCE [LARGE SCALE GENOMIC DNA]</scope>
    <source>
        <strain evidence="13 14">93TX-2</strain>
    </source>
</reference>
<dbReference type="PANTHER" id="PTHR23198">
    <property type="entry name" value="NUCLEOPORIN"/>
    <property type="match status" value="1"/>
</dbReference>
<evidence type="ECO:0000313" key="14">
    <source>
        <dbReference type="Proteomes" id="UP000238274"/>
    </source>
</evidence>
<feature type="compositionally biased region" description="Polar residues" evidence="11">
    <location>
        <begin position="680"/>
        <end position="700"/>
    </location>
</feature>
<evidence type="ECO:0000256" key="2">
    <source>
        <dbReference type="ARBA" id="ARBA00008926"/>
    </source>
</evidence>
<dbReference type="OrthoDB" id="3797628at2759"/>
<feature type="region of interest" description="Disordered" evidence="11">
    <location>
        <begin position="679"/>
        <end position="791"/>
    </location>
</feature>
<feature type="compositionally biased region" description="Basic residues" evidence="11">
    <location>
        <begin position="2374"/>
        <end position="2385"/>
    </location>
</feature>
<dbReference type="Gene3D" id="1.10.10.2360">
    <property type="match status" value="1"/>
</dbReference>